<accession>A0ABV1FAW0</accession>
<name>A0ABV1FAW0_9FIRM</name>
<dbReference type="InterPro" id="IPR007345">
    <property type="entry name" value="Polysacch_pyruvyl_Trfase"/>
</dbReference>
<keyword evidence="2" id="KW-0808">Transferase</keyword>
<comment type="caution">
    <text evidence="2">The sequence shown here is derived from an EMBL/GenBank/DDBJ whole genome shotgun (WGS) entry which is preliminary data.</text>
</comment>
<dbReference type="Pfam" id="PF04230">
    <property type="entry name" value="PS_pyruv_trans"/>
    <property type="match status" value="1"/>
</dbReference>
<dbReference type="RefSeq" id="WP_195230073.1">
    <property type="nucleotide sequence ID" value="NZ_JBBMEZ010000028.1"/>
</dbReference>
<dbReference type="GO" id="GO:0016757">
    <property type="term" value="F:glycosyltransferase activity"/>
    <property type="evidence" value="ECO:0007669"/>
    <property type="project" value="UniProtKB-KW"/>
</dbReference>
<dbReference type="EMBL" id="JBBMEZ010000028">
    <property type="protein sequence ID" value="MEQ2470519.1"/>
    <property type="molecule type" value="Genomic_DNA"/>
</dbReference>
<organism evidence="2 3">
    <name type="scientific">Ruminococcoides intestinale</name>
    <dbReference type="NCBI Taxonomy" id="3133162"/>
    <lineage>
        <taxon>Bacteria</taxon>
        <taxon>Bacillati</taxon>
        <taxon>Bacillota</taxon>
        <taxon>Clostridia</taxon>
        <taxon>Eubacteriales</taxon>
        <taxon>Oscillospiraceae</taxon>
        <taxon>Ruminococcoides</taxon>
    </lineage>
</organism>
<protein>
    <submittedName>
        <fullName evidence="2">Polysaccharide pyruvyl transferase family protein</fullName>
        <ecNumber evidence="2">2.4.-.-</ecNumber>
    </submittedName>
</protein>
<proteinExistence type="predicted"/>
<reference evidence="2 3" key="1">
    <citation type="submission" date="2024-03" db="EMBL/GenBank/DDBJ databases">
        <title>Human intestinal bacterial collection.</title>
        <authorList>
            <person name="Pauvert C."/>
            <person name="Hitch T.C.A."/>
            <person name="Clavel T."/>
        </authorList>
    </citation>
    <scope>NUCLEOTIDE SEQUENCE [LARGE SCALE GENOMIC DNA]</scope>
    <source>
        <strain evidence="2 3">CLA-JM-H38</strain>
    </source>
</reference>
<sequence length="361" mass="41208">MKKIGIITFHRAKNYGAVLQAYALQHTLKQLGSDCEIVDYKCENIDNGYKPFQFSKTDPIKSILKSIVMYRKRAKKIEQFSSFYNNYLKISNKTYSNSDISECKNLYDAFISGSDQVWGPGKEGINPDSIYFLSFADDNQKYSYAASFGVADISDVKAMQLRPLLKNFQSFSVREKSALNIVKKITGKNGVCHIDPTLLLNKDEWQKISVKKIDKPYILVFNVKPVKSLIDFAEKLSKKTGIPVVYITDNPQKKRKNFTYVSAPTVEEFLGYFANADYTVTNSFHGTAFSVIFHKNMFVEYETAKGFNHRAKNLLQTIGINREIKDGEAVTTDIDWNKVDNILQAERKLSLDYLKDIIKGE</sequence>
<dbReference type="Proteomes" id="UP001490816">
    <property type="component" value="Unassembled WGS sequence"/>
</dbReference>
<dbReference type="EC" id="2.4.-.-" evidence="2"/>
<evidence type="ECO:0000313" key="2">
    <source>
        <dbReference type="EMBL" id="MEQ2470519.1"/>
    </source>
</evidence>
<evidence type="ECO:0000259" key="1">
    <source>
        <dbReference type="Pfam" id="PF04230"/>
    </source>
</evidence>
<gene>
    <name evidence="2" type="ORF">WMO39_09305</name>
</gene>
<keyword evidence="3" id="KW-1185">Reference proteome</keyword>
<keyword evidence="2" id="KW-0328">Glycosyltransferase</keyword>
<evidence type="ECO:0000313" key="3">
    <source>
        <dbReference type="Proteomes" id="UP001490816"/>
    </source>
</evidence>
<feature type="domain" description="Polysaccharide pyruvyl transferase" evidence="1">
    <location>
        <begin position="14"/>
        <end position="298"/>
    </location>
</feature>